<comment type="caution">
    <text evidence="1">The sequence shown here is derived from an EMBL/GenBank/DDBJ whole genome shotgun (WGS) entry which is preliminary data.</text>
</comment>
<proteinExistence type="predicted"/>
<accession>A0A6G3UC37</accession>
<feature type="non-terminal residue" evidence="1">
    <location>
        <position position="1"/>
    </location>
</feature>
<name>A0A6G3UC37_9ACTN</name>
<organism evidence="1">
    <name type="scientific">Streptomyces sp. SID7958</name>
    <dbReference type="NCBI Taxonomy" id="2706093"/>
    <lineage>
        <taxon>Bacteria</taxon>
        <taxon>Bacillati</taxon>
        <taxon>Actinomycetota</taxon>
        <taxon>Actinomycetes</taxon>
        <taxon>Kitasatosporales</taxon>
        <taxon>Streptomycetaceae</taxon>
        <taxon>Streptomyces</taxon>
    </lineage>
</organism>
<reference evidence="1" key="1">
    <citation type="submission" date="2020-01" db="EMBL/GenBank/DDBJ databases">
        <title>Insect and environment-associated Actinomycetes.</title>
        <authorList>
            <person name="Currrie C."/>
            <person name="Chevrette M."/>
            <person name="Carlson C."/>
            <person name="Stubbendieck R."/>
            <person name="Wendt-Pienkowski E."/>
        </authorList>
    </citation>
    <scope>NUCLEOTIDE SEQUENCE</scope>
    <source>
        <strain evidence="1">SID7958</strain>
    </source>
</reference>
<protein>
    <submittedName>
        <fullName evidence="1">FUSC family protein</fullName>
    </submittedName>
</protein>
<sequence length="77" mass="8278">QPDPVALEEARRRLTAALVGLRDAADAAAGEWWQRALPQERVVRAEQAGHRTLAATVRRQGLLAGSGTGTHTEDARP</sequence>
<dbReference type="EMBL" id="JAAGMU010001745">
    <property type="protein sequence ID" value="NEC84101.1"/>
    <property type="molecule type" value="Genomic_DNA"/>
</dbReference>
<dbReference type="AlphaFoldDB" id="A0A6G3UC37"/>
<evidence type="ECO:0000313" key="1">
    <source>
        <dbReference type="EMBL" id="NEC84101.1"/>
    </source>
</evidence>
<gene>
    <name evidence="1" type="ORF">G3I38_33940</name>
</gene>